<feature type="transmembrane region" description="Helical" evidence="6">
    <location>
        <begin position="340"/>
        <end position="357"/>
    </location>
</feature>
<evidence type="ECO:0000256" key="2">
    <source>
        <dbReference type="ARBA" id="ARBA00022475"/>
    </source>
</evidence>
<dbReference type="CDD" id="cd07731">
    <property type="entry name" value="ComA-like_MBL-fold"/>
    <property type="match status" value="1"/>
</dbReference>
<feature type="transmembrane region" description="Helical" evidence="6">
    <location>
        <begin position="363"/>
        <end position="380"/>
    </location>
</feature>
<evidence type="ECO:0000256" key="3">
    <source>
        <dbReference type="ARBA" id="ARBA00022692"/>
    </source>
</evidence>
<dbReference type="PANTHER" id="PTHR30619">
    <property type="entry name" value="DNA INTERNALIZATION/COMPETENCE PROTEIN COMEC/REC2"/>
    <property type="match status" value="1"/>
</dbReference>
<dbReference type="InterPro" id="IPR025405">
    <property type="entry name" value="DUF4131"/>
</dbReference>
<dbReference type="AlphaFoldDB" id="A0A0W1JKU7"/>
<keyword evidence="5 6" id="KW-0472">Membrane</keyword>
<protein>
    <submittedName>
        <fullName evidence="8">Competence protein ComEC</fullName>
    </submittedName>
</protein>
<feature type="transmembrane region" description="Helical" evidence="6">
    <location>
        <begin position="418"/>
        <end position="437"/>
    </location>
</feature>
<dbReference type="PANTHER" id="PTHR30619:SF1">
    <property type="entry name" value="RECOMBINATION PROTEIN 2"/>
    <property type="match status" value="1"/>
</dbReference>
<dbReference type="Pfam" id="PF03772">
    <property type="entry name" value="Competence"/>
    <property type="match status" value="1"/>
</dbReference>
<evidence type="ECO:0000256" key="6">
    <source>
        <dbReference type="SAM" id="Phobius"/>
    </source>
</evidence>
<name>A0A0W1JKU7_DESHA</name>
<evidence type="ECO:0000313" key="9">
    <source>
        <dbReference type="Proteomes" id="UP000054623"/>
    </source>
</evidence>
<dbReference type="EMBL" id="LOCK01000017">
    <property type="protein sequence ID" value="KTE92141.1"/>
    <property type="molecule type" value="Genomic_DNA"/>
</dbReference>
<feature type="transmembrane region" description="Helical" evidence="6">
    <location>
        <begin position="262"/>
        <end position="283"/>
    </location>
</feature>
<dbReference type="RefSeq" id="WP_058491247.1">
    <property type="nucleotide sequence ID" value="NZ_LOCK01000017.1"/>
</dbReference>
<keyword evidence="4 6" id="KW-1133">Transmembrane helix</keyword>
<evidence type="ECO:0000259" key="7">
    <source>
        <dbReference type="SMART" id="SM00849"/>
    </source>
</evidence>
<sequence>MRDPWIRRLTALLMGGLIGVYTPEPMWWIVLGIFLWVLLRILFWRPRDFFGPELRPEILILCASILVGFGFGQTGKLALAPPLTMSHVQVAGELQDWSLHEEGAVGLFKILGPVDAPEPSLDGEEYSEEGPRAGDFFKKKYRLRVYFDAEGNLPAGWDLVRPGDTLAFTAKIEQPKPPGTQGQFDYPLYNAVRGLSGWITAQGEVEILRTGTAGLSWRVRNHVQKLLVDYPQAQTSLLEGILFGDTSRIPEEALESYRITGVYHVFSASGSNVAFLLLLCWNFLFFLPRLWRLGITLALLVFYALLCGGNPPILRATIMAVFVLLGRLGKGREAGRGNSCRSLLLAAFLLFMWQPLILKDIGFQLSFMATWGILVLSADLKKMPWVRDWPKSIKSAFSMTCAAQAATLPLMISAFHRLSIIGVLANLLALFVLGSIFELGILAVFLSFIPQIALPLFQVSLWLLTGVSEFLMQLARIPWADVWVVNPGPLFWVCWYGWFLVLLVGKEKVGFMIRMGLGNLYRVGQPWIIRGVALMRPLGAALQKVMPQSERWWSKCQEFIKRNRKGQESFWAGWAKLGIKGERVLAVVLLLLFLWSPWHAPGVLQVTFIDVGQGDCILIETPEEIRIMVDTGPKTSTFDAGERVIVPYLLQRGIKRLDALILTHPHGDHVGGAGAILETIPVGWVGIPEDGLDWLSYDSFGEGQAEDSSQNGWGEGGPDRELIKMLEKMPLERLSRGDQLTLDSQITLTVIAPGEVLRGTKSDENNNCLVLRLENQAGQSVLLTGDMEEEQMEEIYGSGLSYEADVFKIPHHGSRYSLMTDMLAQINPQAVVIPVGKNSFGHPSPQVLEYWSERQVPIYRTDEDGTIQIKLDGTSVEVITGRSRIN</sequence>
<dbReference type="InterPro" id="IPR004477">
    <property type="entry name" value="ComEC_N"/>
</dbReference>
<gene>
    <name evidence="8" type="ORF">AT727_04195</name>
</gene>
<dbReference type="OrthoDB" id="9761531at2"/>
<keyword evidence="2" id="KW-1003">Cell membrane</keyword>
<reference evidence="8 9" key="1">
    <citation type="submission" date="2015-12" db="EMBL/GenBank/DDBJ databases">
        <title>Draft Genome Sequence of Desulfitobacterium hafniense Strain DH, a Sulfate-reducing Bacterium Isolated from Paddy Soils.</title>
        <authorList>
            <person name="Bao P."/>
            <person name="Zhang X."/>
            <person name="Li G."/>
        </authorList>
    </citation>
    <scope>NUCLEOTIDE SEQUENCE [LARGE SCALE GENOMIC DNA]</scope>
    <source>
        <strain evidence="8 9">DH</strain>
    </source>
</reference>
<keyword evidence="3 6" id="KW-0812">Transmembrane</keyword>
<dbReference type="InterPro" id="IPR035681">
    <property type="entry name" value="ComA-like_MBL"/>
</dbReference>
<evidence type="ECO:0000256" key="4">
    <source>
        <dbReference type="ARBA" id="ARBA00022989"/>
    </source>
</evidence>
<dbReference type="GO" id="GO:0005886">
    <property type="term" value="C:plasma membrane"/>
    <property type="evidence" value="ECO:0007669"/>
    <property type="project" value="UniProtKB-SubCell"/>
</dbReference>
<comment type="caution">
    <text evidence="8">The sequence shown here is derived from an EMBL/GenBank/DDBJ whole genome shotgun (WGS) entry which is preliminary data.</text>
</comment>
<dbReference type="NCBIfam" id="TIGR00360">
    <property type="entry name" value="ComEC_N-term"/>
    <property type="match status" value="1"/>
</dbReference>
<feature type="domain" description="Metallo-beta-lactamase" evidence="7">
    <location>
        <begin position="613"/>
        <end position="837"/>
    </location>
</feature>
<feature type="transmembrane region" description="Helical" evidence="6">
    <location>
        <begin position="484"/>
        <end position="505"/>
    </location>
</feature>
<dbReference type="Pfam" id="PF00753">
    <property type="entry name" value="Lactamase_B"/>
    <property type="match status" value="1"/>
</dbReference>
<dbReference type="InterPro" id="IPR052159">
    <property type="entry name" value="Competence_DNA_uptake"/>
</dbReference>
<accession>A0A0W1JKU7</accession>
<dbReference type="SUPFAM" id="SSF56281">
    <property type="entry name" value="Metallo-hydrolase/oxidoreductase"/>
    <property type="match status" value="1"/>
</dbReference>
<dbReference type="InterPro" id="IPR036866">
    <property type="entry name" value="RibonucZ/Hydroxyglut_hydro"/>
</dbReference>
<dbReference type="InterPro" id="IPR001279">
    <property type="entry name" value="Metallo-B-lactamas"/>
</dbReference>
<dbReference type="Pfam" id="PF13567">
    <property type="entry name" value="DUF4131"/>
    <property type="match status" value="1"/>
</dbReference>
<dbReference type="Proteomes" id="UP000054623">
    <property type="component" value="Unassembled WGS sequence"/>
</dbReference>
<organism evidence="8 9">
    <name type="scientific">Desulfitobacterium hafniense</name>
    <name type="common">Desulfitobacterium frappieri</name>
    <dbReference type="NCBI Taxonomy" id="49338"/>
    <lineage>
        <taxon>Bacteria</taxon>
        <taxon>Bacillati</taxon>
        <taxon>Bacillota</taxon>
        <taxon>Clostridia</taxon>
        <taxon>Eubacteriales</taxon>
        <taxon>Desulfitobacteriaceae</taxon>
        <taxon>Desulfitobacterium</taxon>
    </lineage>
</organism>
<feature type="transmembrane region" description="Helical" evidence="6">
    <location>
        <begin position="5"/>
        <end position="21"/>
    </location>
</feature>
<feature type="transmembrane region" description="Helical" evidence="6">
    <location>
        <begin position="312"/>
        <end position="328"/>
    </location>
</feature>
<evidence type="ECO:0000313" key="8">
    <source>
        <dbReference type="EMBL" id="KTE92141.1"/>
    </source>
</evidence>
<feature type="transmembrane region" description="Helical" evidence="6">
    <location>
        <begin position="27"/>
        <end position="46"/>
    </location>
</feature>
<comment type="subcellular location">
    <subcellularLocation>
        <location evidence="1">Cell membrane</location>
        <topology evidence="1">Multi-pass membrane protein</topology>
    </subcellularLocation>
</comment>
<feature type="transmembrane region" description="Helical" evidence="6">
    <location>
        <begin position="444"/>
        <end position="464"/>
    </location>
</feature>
<evidence type="ECO:0000256" key="1">
    <source>
        <dbReference type="ARBA" id="ARBA00004651"/>
    </source>
</evidence>
<dbReference type="SMART" id="SM00849">
    <property type="entry name" value="Lactamase_B"/>
    <property type="match status" value="1"/>
</dbReference>
<dbReference type="Gene3D" id="3.60.15.10">
    <property type="entry name" value="Ribonuclease Z/Hydroxyacylglutathione hydrolase-like"/>
    <property type="match status" value="1"/>
</dbReference>
<proteinExistence type="predicted"/>
<evidence type="ECO:0000256" key="5">
    <source>
        <dbReference type="ARBA" id="ARBA00023136"/>
    </source>
</evidence>